<reference evidence="3" key="1">
    <citation type="submission" date="2022-11" db="UniProtKB">
        <authorList>
            <consortium name="WormBaseParasite"/>
        </authorList>
    </citation>
    <scope>IDENTIFICATION</scope>
</reference>
<dbReference type="Proteomes" id="UP000887565">
    <property type="component" value="Unplaced"/>
</dbReference>
<organism evidence="2 3">
    <name type="scientific">Romanomermis culicivorax</name>
    <name type="common">Nematode worm</name>
    <dbReference type="NCBI Taxonomy" id="13658"/>
    <lineage>
        <taxon>Eukaryota</taxon>
        <taxon>Metazoa</taxon>
        <taxon>Ecdysozoa</taxon>
        <taxon>Nematoda</taxon>
        <taxon>Enoplea</taxon>
        <taxon>Dorylaimia</taxon>
        <taxon>Mermithida</taxon>
        <taxon>Mermithoidea</taxon>
        <taxon>Mermithidae</taxon>
        <taxon>Romanomermis</taxon>
    </lineage>
</organism>
<dbReference type="AlphaFoldDB" id="A0A915HLF9"/>
<name>A0A915HLF9_ROMCU</name>
<keyword evidence="2" id="KW-1185">Reference proteome</keyword>
<sequence length="90" mass="10101">VNPSLGQEAQISSLSFRHPLSQLQQNILQGPYPQQNGVGDGQQTNNDQRTNDRKLDSDPLFIICLTNLCLHIVYSHDIICLMCSEAHLKK</sequence>
<feature type="region of interest" description="Disordered" evidence="1">
    <location>
        <begin position="29"/>
        <end position="54"/>
    </location>
</feature>
<evidence type="ECO:0000313" key="2">
    <source>
        <dbReference type="Proteomes" id="UP000887565"/>
    </source>
</evidence>
<proteinExistence type="predicted"/>
<feature type="compositionally biased region" description="Polar residues" evidence="1">
    <location>
        <begin position="29"/>
        <end position="48"/>
    </location>
</feature>
<evidence type="ECO:0000313" key="3">
    <source>
        <dbReference type="WBParaSite" id="nRc.2.0.1.t02808-RA"/>
    </source>
</evidence>
<evidence type="ECO:0000256" key="1">
    <source>
        <dbReference type="SAM" id="MobiDB-lite"/>
    </source>
</evidence>
<dbReference type="WBParaSite" id="nRc.2.0.1.t02808-RA">
    <property type="protein sequence ID" value="nRc.2.0.1.t02808-RA"/>
    <property type="gene ID" value="nRc.2.0.1.g02808"/>
</dbReference>
<protein>
    <submittedName>
        <fullName evidence="3">Ovule protein</fullName>
    </submittedName>
</protein>
<accession>A0A915HLF9</accession>